<dbReference type="InterPro" id="IPR001031">
    <property type="entry name" value="Thioesterase"/>
</dbReference>
<proteinExistence type="inferred from homology"/>
<dbReference type="PANTHER" id="PTHR11487:SF0">
    <property type="entry name" value="S-ACYL FATTY ACID SYNTHASE THIOESTERASE, MEDIUM CHAIN"/>
    <property type="match status" value="1"/>
</dbReference>
<evidence type="ECO:0000256" key="3">
    <source>
        <dbReference type="ARBA" id="ARBA00023002"/>
    </source>
</evidence>
<feature type="domain" description="Thioesterase TesA-like" evidence="6">
    <location>
        <begin position="355"/>
        <end position="578"/>
    </location>
</feature>
<dbReference type="Pfam" id="PF00975">
    <property type="entry name" value="Thioesterase"/>
    <property type="match status" value="1"/>
</dbReference>
<evidence type="ECO:0000259" key="6">
    <source>
        <dbReference type="SMART" id="SM00824"/>
    </source>
</evidence>
<dbReference type="InterPro" id="IPR029058">
    <property type="entry name" value="AB_hydrolase_fold"/>
</dbReference>
<dbReference type="InterPro" id="IPR012223">
    <property type="entry name" value="TEII"/>
</dbReference>
<dbReference type="HOGENOM" id="CLU_466111_0_0_11"/>
<gene>
    <name evidence="7" type="ORF">STAFG_7129</name>
</gene>
<dbReference type="Gene3D" id="3.60.130.10">
    <property type="entry name" value="Clavaminate synthase-like"/>
    <property type="match status" value="1"/>
</dbReference>
<dbReference type="Gene3D" id="3.40.50.1820">
    <property type="entry name" value="alpha/beta hydrolase"/>
    <property type="match status" value="1"/>
</dbReference>
<sequence length="585" mass="65632">MSAHRTAPAGQPLPLLVEAESADRDVIRLIKSDRERLRASLRTHGALLLRGFDIGGIDGFDQVVRELSGDPLTYSERSSPRSTIKGNVYTSTDYPPEEEIFVHNENSYQASWPRTLYFYCDQPPETQGATPLTDIRKVYASIDPAVREEFARRGWMVVRNFHDHFGVAWRELFNTDERAEVEAYCRSKDIEFEWLGDDALRTRARRKAIHTHPETGETVWFNHIVFFHHTTLPAEVREGLLGLFGEEDLPTNTYYGDGGRIPDEVTDHLRACYRAQTVRFDYQQDDVLVWQHARTAGNRSPEPAVSQSPWRSRTRRTRGPSAAGSDHAMTVHHSTPGSAWLRRYVPRADARLRLVCFPHAGGSASAFRDWPELLPPDIELIAVQYPGRQDRYGEPLIGDFPVLVSEAARAVLHCFDRPVAFFGHSLGATVAYEVARALRASGAPALTRLFVSARKAPSVPRPDTVRFGTEEQIMAYIRNLGGSGAALLEQGDDLLELMLPMLRNDFGLVASYRYVPGSPLDCPVTAVIGDQDGSVNEDEARQWSRHTVRPFDLHTLPGGHFYTETATDRLVTLVADTLSDVAKRS</sequence>
<dbReference type="SMART" id="SM00824">
    <property type="entry name" value="PKS_TE"/>
    <property type="match status" value="1"/>
</dbReference>
<evidence type="ECO:0000256" key="1">
    <source>
        <dbReference type="ARBA" id="ARBA00007169"/>
    </source>
</evidence>
<reference evidence="7 8" key="1">
    <citation type="submission" date="2013-02" db="EMBL/GenBank/DDBJ databases">
        <title>Draft Genome Sequence of Streptomyces afghaniensis, Which Produces Compounds of the Julimycin B-Complex.</title>
        <authorList>
            <person name="Gruening B.A."/>
            <person name="Praeg A."/>
            <person name="Erxleben A."/>
            <person name="Guenther S."/>
            <person name="Fiedler H.-P."/>
            <person name="Goodfellow M."/>
            <person name="Mueller M."/>
        </authorList>
    </citation>
    <scope>NUCLEOTIDE SEQUENCE [LARGE SCALE GENOMIC DNA]</scope>
    <source>
        <strain evidence="7 8">772</strain>
    </source>
</reference>
<feature type="region of interest" description="Disordered" evidence="5">
    <location>
        <begin position="295"/>
        <end position="333"/>
    </location>
</feature>
<evidence type="ECO:0000256" key="5">
    <source>
        <dbReference type="SAM" id="MobiDB-lite"/>
    </source>
</evidence>
<dbReference type="GO" id="GO:0016491">
    <property type="term" value="F:oxidoreductase activity"/>
    <property type="evidence" value="ECO:0007669"/>
    <property type="project" value="UniProtKB-KW"/>
</dbReference>
<dbReference type="InterPro" id="IPR020802">
    <property type="entry name" value="TesA-like"/>
</dbReference>
<dbReference type="SUPFAM" id="SSF51197">
    <property type="entry name" value="Clavaminate synthase-like"/>
    <property type="match status" value="1"/>
</dbReference>
<dbReference type="InterPro" id="IPR003819">
    <property type="entry name" value="TauD/TfdA-like"/>
</dbReference>
<name>S4MJR4_9ACTN</name>
<keyword evidence="2" id="KW-0378">Hydrolase</keyword>
<keyword evidence="4" id="KW-0408">Iron</keyword>
<dbReference type="EMBL" id="AOPY01001607">
    <property type="protein sequence ID" value="EPJ35805.1"/>
    <property type="molecule type" value="Genomic_DNA"/>
</dbReference>
<evidence type="ECO:0000256" key="4">
    <source>
        <dbReference type="ARBA" id="ARBA00023004"/>
    </source>
</evidence>
<evidence type="ECO:0000313" key="7">
    <source>
        <dbReference type="EMBL" id="EPJ35805.1"/>
    </source>
</evidence>
<keyword evidence="8" id="KW-1185">Reference proteome</keyword>
<dbReference type="Proteomes" id="UP000015001">
    <property type="component" value="Unassembled WGS sequence"/>
</dbReference>
<accession>S4MJR4</accession>
<dbReference type="PANTHER" id="PTHR11487">
    <property type="entry name" value="THIOESTERASE"/>
    <property type="match status" value="1"/>
</dbReference>
<dbReference type="GO" id="GO:0008610">
    <property type="term" value="P:lipid biosynthetic process"/>
    <property type="evidence" value="ECO:0007669"/>
    <property type="project" value="TreeGrafter"/>
</dbReference>
<dbReference type="PATRIC" id="fig|1283301.3.peg.7078"/>
<dbReference type="InterPro" id="IPR042098">
    <property type="entry name" value="TauD-like_sf"/>
</dbReference>
<organism evidence="7 8">
    <name type="scientific">Streptomyces afghaniensis 772</name>
    <dbReference type="NCBI Taxonomy" id="1283301"/>
    <lineage>
        <taxon>Bacteria</taxon>
        <taxon>Bacillati</taxon>
        <taxon>Actinomycetota</taxon>
        <taxon>Actinomycetes</taxon>
        <taxon>Kitasatosporales</taxon>
        <taxon>Streptomycetaceae</taxon>
        <taxon>Streptomyces</taxon>
    </lineage>
</organism>
<dbReference type="SUPFAM" id="SSF53474">
    <property type="entry name" value="alpha/beta-Hydrolases"/>
    <property type="match status" value="1"/>
</dbReference>
<dbReference type="RefSeq" id="WP_020275976.1">
    <property type="nucleotide sequence ID" value="NZ_KE354379.1"/>
</dbReference>
<evidence type="ECO:0000256" key="2">
    <source>
        <dbReference type="ARBA" id="ARBA00022801"/>
    </source>
</evidence>
<dbReference type="Pfam" id="PF02668">
    <property type="entry name" value="TauD"/>
    <property type="match status" value="1"/>
</dbReference>
<evidence type="ECO:0000313" key="8">
    <source>
        <dbReference type="Proteomes" id="UP000015001"/>
    </source>
</evidence>
<keyword evidence="3" id="KW-0560">Oxidoreductase</keyword>
<dbReference type="GO" id="GO:0016787">
    <property type="term" value="F:hydrolase activity"/>
    <property type="evidence" value="ECO:0007669"/>
    <property type="project" value="UniProtKB-KW"/>
</dbReference>
<protein>
    <recommendedName>
        <fullName evidence="6">Thioesterase TesA-like domain-containing protein</fullName>
    </recommendedName>
</protein>
<comment type="caution">
    <text evidence="7">The sequence shown here is derived from an EMBL/GenBank/DDBJ whole genome shotgun (WGS) entry which is preliminary data.</text>
</comment>
<dbReference type="AlphaFoldDB" id="S4MJR4"/>
<comment type="similarity">
    <text evidence="1">Belongs to the thioesterase family.</text>
</comment>